<dbReference type="Gene3D" id="2.120.10.30">
    <property type="entry name" value="TolB, C-terminal domain"/>
    <property type="match status" value="1"/>
</dbReference>
<dbReference type="SUPFAM" id="SSF82171">
    <property type="entry name" value="DPP6 N-terminal domain-like"/>
    <property type="match status" value="1"/>
</dbReference>
<reference evidence="1 2" key="1">
    <citation type="submission" date="2020-02" db="EMBL/GenBank/DDBJ databases">
        <title>Whole-genome analyses of novel actinobacteria.</title>
        <authorList>
            <person name="Sahin N."/>
        </authorList>
    </citation>
    <scope>NUCLEOTIDE SEQUENCE [LARGE SCALE GENOMIC DNA]</scope>
    <source>
        <strain evidence="1 2">KC13</strain>
    </source>
</reference>
<dbReference type="InterPro" id="IPR011659">
    <property type="entry name" value="WD40"/>
</dbReference>
<dbReference type="AlphaFoldDB" id="A0A6M1QT87"/>
<dbReference type="RefSeq" id="WP_165110763.1">
    <property type="nucleotide sequence ID" value="NZ_JAALAA010000007.1"/>
</dbReference>
<comment type="caution">
    <text evidence="1">The sequence shown here is derived from an EMBL/GenBank/DDBJ whole genome shotgun (WGS) entry which is preliminary data.</text>
</comment>
<name>A0A6M1QT87_9ACTN</name>
<evidence type="ECO:0000313" key="2">
    <source>
        <dbReference type="Proteomes" id="UP000483261"/>
    </source>
</evidence>
<dbReference type="InterPro" id="IPR011042">
    <property type="entry name" value="6-blade_b-propeller_TolB-like"/>
</dbReference>
<dbReference type="Proteomes" id="UP000483261">
    <property type="component" value="Unassembled WGS sequence"/>
</dbReference>
<proteinExistence type="predicted"/>
<evidence type="ECO:0000313" key="1">
    <source>
        <dbReference type="EMBL" id="NGN93015.1"/>
    </source>
</evidence>
<dbReference type="Pfam" id="PF07676">
    <property type="entry name" value="PD40"/>
    <property type="match status" value="1"/>
</dbReference>
<organism evidence="1 2">
    <name type="scientific">Nocardioides turkmenicus</name>
    <dbReference type="NCBI Taxonomy" id="2711220"/>
    <lineage>
        <taxon>Bacteria</taxon>
        <taxon>Bacillati</taxon>
        <taxon>Actinomycetota</taxon>
        <taxon>Actinomycetes</taxon>
        <taxon>Propionibacteriales</taxon>
        <taxon>Nocardioidaceae</taxon>
        <taxon>Nocardioides</taxon>
    </lineage>
</organism>
<protein>
    <recommendedName>
        <fullName evidence="3">TolB-like translocation protein</fullName>
    </recommendedName>
</protein>
<dbReference type="EMBL" id="JAALAA010000007">
    <property type="protein sequence ID" value="NGN93015.1"/>
    <property type="molecule type" value="Genomic_DNA"/>
</dbReference>
<evidence type="ECO:0008006" key="3">
    <source>
        <dbReference type="Google" id="ProtNLM"/>
    </source>
</evidence>
<keyword evidence="2" id="KW-1185">Reference proteome</keyword>
<gene>
    <name evidence="1" type="ORF">G5C66_09735</name>
</gene>
<accession>A0A6M1QT87</accession>
<sequence length="343" mass="36766">MRTAWAKQRTAVFGAVVVLVTAGMTAYALSAIAENDRRTSKATDATTTSMTRVEQGPRILFRHTGRDADYGHVGAVSLSDPGGARALTDLSCDRVHARAGSVSCLATERGVVSRYRATDLATSSPGKAWREVDGIDLPGLPSRTRISPDGKLVSSTVFVNGDSYMVSGFSTRTVIRRIGGASYGNLEKFRLVIDGRRVAPVDRNIWGVTFADDDRTFYATVATGGRTYLARGDLAARSLTTVADHVECPSLSPDGTRIAFKEAVDDGTRWTPAVLDLATGERTVLTGETHSIDDQIEWLDDDTVLYGLAREDEPVSDVWALDTSATATPRVLIPEASSPAVLP</sequence>